<dbReference type="KEGG" id="fit:Fi14EGH31_11270"/>
<dbReference type="GO" id="GO:0003677">
    <property type="term" value="F:DNA binding"/>
    <property type="evidence" value="ECO:0007669"/>
    <property type="project" value="UniProtKB-UniRule"/>
</dbReference>
<evidence type="ECO:0000259" key="5">
    <source>
        <dbReference type="PROSITE" id="PS51900"/>
    </source>
</evidence>
<dbReference type="AlphaFoldDB" id="A0A7I8E4C0"/>
<dbReference type="EMBL" id="AP024085">
    <property type="protein sequence ID" value="BCL57415.1"/>
    <property type="molecule type" value="Genomic_DNA"/>
</dbReference>
<evidence type="ECO:0000256" key="1">
    <source>
        <dbReference type="ARBA" id="ARBA00023125"/>
    </source>
</evidence>
<dbReference type="Gene3D" id="1.10.443.10">
    <property type="entry name" value="Intergrase catalytic core"/>
    <property type="match status" value="1"/>
</dbReference>
<feature type="domain" description="Core-binding (CB)" evidence="5">
    <location>
        <begin position="8"/>
        <end position="86"/>
    </location>
</feature>
<reference evidence="7" key="1">
    <citation type="submission" date="2020-09" db="EMBL/GenBank/DDBJ databases">
        <title>Complete genome sequencing of Faecalibacillus intestinalis strain 14EGH31.</title>
        <authorList>
            <person name="Sakamoto M."/>
            <person name="Murakami T."/>
            <person name="Mori H."/>
        </authorList>
    </citation>
    <scope>NUCLEOTIDE SEQUENCE [LARGE SCALE GENOMIC DNA]</scope>
    <source>
        <strain evidence="7">14EGH31</strain>
    </source>
</reference>
<gene>
    <name evidence="6" type="ORF">Fi14EGH31_11270</name>
</gene>
<dbReference type="SUPFAM" id="SSF56349">
    <property type="entry name" value="DNA breaking-rejoining enzymes"/>
    <property type="match status" value="1"/>
</dbReference>
<organism evidence="6 7">
    <name type="scientific">Faecalibacillus intestinalis</name>
    <dbReference type="NCBI Taxonomy" id="1982626"/>
    <lineage>
        <taxon>Bacteria</taxon>
        <taxon>Bacillati</taxon>
        <taxon>Bacillota</taxon>
        <taxon>Erysipelotrichia</taxon>
        <taxon>Erysipelotrichales</taxon>
        <taxon>Coprobacillaceae</taxon>
        <taxon>Faecalibacillus</taxon>
    </lineage>
</organism>
<dbReference type="Gene3D" id="1.10.150.130">
    <property type="match status" value="1"/>
</dbReference>
<dbReference type="InterPro" id="IPR011010">
    <property type="entry name" value="DNA_brk_join_enz"/>
</dbReference>
<dbReference type="InterPro" id="IPR013762">
    <property type="entry name" value="Integrase-like_cat_sf"/>
</dbReference>
<protein>
    <submittedName>
        <fullName evidence="6">Integrase</fullName>
    </submittedName>
</protein>
<accession>A0A7I8E4C0</accession>
<dbReference type="InterPro" id="IPR050090">
    <property type="entry name" value="Tyrosine_recombinase_XerCD"/>
</dbReference>
<evidence type="ECO:0000313" key="6">
    <source>
        <dbReference type="EMBL" id="BCL57415.1"/>
    </source>
</evidence>
<dbReference type="GeneID" id="70579562"/>
<evidence type="ECO:0000313" key="7">
    <source>
        <dbReference type="Proteomes" id="UP000593842"/>
    </source>
</evidence>
<dbReference type="Pfam" id="PF00589">
    <property type="entry name" value="Phage_integrase"/>
    <property type="match status" value="1"/>
</dbReference>
<keyword evidence="1 3" id="KW-0238">DNA-binding</keyword>
<evidence type="ECO:0000259" key="4">
    <source>
        <dbReference type="PROSITE" id="PS51898"/>
    </source>
</evidence>
<dbReference type="CDD" id="cd00397">
    <property type="entry name" value="DNA_BRE_C"/>
    <property type="match status" value="1"/>
</dbReference>
<dbReference type="GO" id="GO:0015074">
    <property type="term" value="P:DNA integration"/>
    <property type="evidence" value="ECO:0007669"/>
    <property type="project" value="InterPro"/>
</dbReference>
<proteinExistence type="predicted"/>
<sequence length="302" mass="35251">MKIKLTKSMLKSYIDEFIEDEVMDEKASSTYNKYRKVVSDFVDFFDKEDVAKSDLISYKKKIVENFSTKTVNNYIIIINKFVKYVELNKKGEYNSTKAKTYVSDYRLKVIKEQEKTSIENVIKPEEFKRMLSKAKKTGNMETYMIMKIFGYTGIRVSELKYYTVENIKESKSKKYVTVFNKGKERSVPMRGDLRRELLAYAKDKKIESGTLFPSEKKNDGSMITERTVERRILKICGMCRGIDLAKAHPHSFRHMFSIQFLKAGGNSTELARILGHSDIKTTEIYANTSVEEKKKNVERIKY</sequence>
<dbReference type="PROSITE" id="PS51898">
    <property type="entry name" value="TYR_RECOMBINASE"/>
    <property type="match status" value="1"/>
</dbReference>
<feature type="domain" description="Tyr recombinase" evidence="4">
    <location>
        <begin position="117"/>
        <end position="298"/>
    </location>
</feature>
<dbReference type="RefSeq" id="WP_200765240.1">
    <property type="nucleotide sequence ID" value="NZ_AP024085.1"/>
</dbReference>
<dbReference type="PANTHER" id="PTHR30349">
    <property type="entry name" value="PHAGE INTEGRASE-RELATED"/>
    <property type="match status" value="1"/>
</dbReference>
<dbReference type="InterPro" id="IPR044068">
    <property type="entry name" value="CB"/>
</dbReference>
<evidence type="ECO:0000256" key="2">
    <source>
        <dbReference type="ARBA" id="ARBA00023172"/>
    </source>
</evidence>
<dbReference type="InterPro" id="IPR002104">
    <property type="entry name" value="Integrase_catalytic"/>
</dbReference>
<dbReference type="PANTHER" id="PTHR30349:SF89">
    <property type="entry name" value="INTEGRASE_RECOMBINASE"/>
    <property type="match status" value="1"/>
</dbReference>
<dbReference type="InterPro" id="IPR010998">
    <property type="entry name" value="Integrase_recombinase_N"/>
</dbReference>
<dbReference type="PROSITE" id="PS51900">
    <property type="entry name" value="CB"/>
    <property type="match status" value="1"/>
</dbReference>
<name>A0A7I8E4C0_9FIRM</name>
<dbReference type="Proteomes" id="UP000593842">
    <property type="component" value="Chromosome"/>
</dbReference>
<keyword evidence="2" id="KW-0233">DNA recombination</keyword>
<dbReference type="GO" id="GO:0006310">
    <property type="term" value="P:DNA recombination"/>
    <property type="evidence" value="ECO:0007669"/>
    <property type="project" value="UniProtKB-KW"/>
</dbReference>
<evidence type="ECO:0000256" key="3">
    <source>
        <dbReference type="PROSITE-ProRule" id="PRU01248"/>
    </source>
</evidence>